<evidence type="ECO:0000313" key="2">
    <source>
        <dbReference type="EMBL" id="QIK74906.1"/>
    </source>
</evidence>
<dbReference type="Proteomes" id="UP000502035">
    <property type="component" value="Chromosome"/>
</dbReference>
<reference evidence="2 3" key="1">
    <citation type="submission" date="2020-03" db="EMBL/GenBank/DDBJ databases">
        <title>Nocardioides sp. nov., isolated from fish.</title>
        <authorList>
            <person name="Hyun D.-W."/>
            <person name="Bae J.-W."/>
        </authorList>
    </citation>
    <scope>NUCLEOTIDE SEQUENCE [LARGE SCALE GENOMIC DNA]</scope>
    <source>
        <strain evidence="2 3">HDW12A</strain>
    </source>
</reference>
<name>A0A6G7YDZ9_9ACTN</name>
<evidence type="ECO:0000313" key="3">
    <source>
        <dbReference type="Proteomes" id="UP000502035"/>
    </source>
</evidence>
<gene>
    <name evidence="2" type="ORF">G7071_05155</name>
</gene>
<dbReference type="PROSITE" id="PS51257">
    <property type="entry name" value="PROKAR_LIPOPROTEIN"/>
    <property type="match status" value="1"/>
</dbReference>
<dbReference type="RefSeq" id="WP_166315737.1">
    <property type="nucleotide sequence ID" value="NZ_CP049866.1"/>
</dbReference>
<dbReference type="KEGG" id="npi:G7071_05155"/>
<evidence type="ECO:0008006" key="4">
    <source>
        <dbReference type="Google" id="ProtNLM"/>
    </source>
</evidence>
<feature type="chain" id="PRO_5026046935" description="Lipoprotein" evidence="1">
    <location>
        <begin position="27"/>
        <end position="343"/>
    </location>
</feature>
<evidence type="ECO:0000256" key="1">
    <source>
        <dbReference type="SAM" id="SignalP"/>
    </source>
</evidence>
<protein>
    <recommendedName>
        <fullName evidence="4">Lipoprotein</fullName>
    </recommendedName>
</protein>
<feature type="signal peptide" evidence="1">
    <location>
        <begin position="1"/>
        <end position="26"/>
    </location>
</feature>
<dbReference type="AlphaFoldDB" id="A0A6G7YDZ9"/>
<keyword evidence="1" id="KW-0732">Signal</keyword>
<proteinExistence type="predicted"/>
<sequence length="343" mass="36131">MPRPTLRSSVARLGLLLGAVALTSCAAEAGFTPQALPPVVSETIPPYAADADVSPGRTALTLVPADAETITITDFDASRAALGMPDLTSQDPMSDRSDYWERARRETVLLTEGMLRADNSRLALDYGFTQDDVDWEARFTTPEGAGWILGFRPDLDLAPVRRAIEDRVAGLAGAEVDAGRNLVSVGAVAEDEESWADHEGIFELTAEAPAESTYYRAGCVPLGSALGPDAGVQDQDAVLAGQDPTDLDPLARFALSFDDGLATARLGPGRLDLFERADLAKAFPEVGPLGFGDALVDPVADPSTGRIGYTVRESVAAASVALTDLLPFAVCNEVTPMEEPTGL</sequence>
<dbReference type="EMBL" id="CP049866">
    <property type="protein sequence ID" value="QIK74906.1"/>
    <property type="molecule type" value="Genomic_DNA"/>
</dbReference>
<keyword evidence="3" id="KW-1185">Reference proteome</keyword>
<organism evidence="2 3">
    <name type="scientific">Nocardioides piscis</name>
    <dbReference type="NCBI Taxonomy" id="2714938"/>
    <lineage>
        <taxon>Bacteria</taxon>
        <taxon>Bacillati</taxon>
        <taxon>Actinomycetota</taxon>
        <taxon>Actinomycetes</taxon>
        <taxon>Propionibacteriales</taxon>
        <taxon>Nocardioidaceae</taxon>
        <taxon>Nocardioides</taxon>
    </lineage>
</organism>
<accession>A0A6G7YDZ9</accession>